<feature type="domain" description="TonB-dependent receptor-like beta-barrel" evidence="14">
    <location>
        <begin position="261"/>
        <end position="636"/>
    </location>
</feature>
<reference evidence="17" key="1">
    <citation type="journal article" date="2019" name="Int. J. Syst. Evol. Microbiol.">
        <title>The Global Catalogue of Microorganisms (GCM) 10K type strain sequencing project: providing services to taxonomists for standard genome sequencing and annotation.</title>
        <authorList>
            <consortium name="The Broad Institute Genomics Platform"/>
            <consortium name="The Broad Institute Genome Sequencing Center for Infectious Disease"/>
            <person name="Wu L."/>
            <person name="Ma J."/>
        </authorList>
    </citation>
    <scope>NUCLEOTIDE SEQUENCE [LARGE SCALE GENOMIC DNA]</scope>
    <source>
        <strain evidence="17">NBRC 102407</strain>
    </source>
</reference>
<name>A0ABQ6F9Q3_9RHOO</name>
<evidence type="ECO:0000256" key="6">
    <source>
        <dbReference type="ARBA" id="ARBA00022729"/>
    </source>
</evidence>
<dbReference type="Pfam" id="PF00593">
    <property type="entry name" value="TonB_dep_Rec_b-barrel"/>
    <property type="match status" value="1"/>
</dbReference>
<keyword evidence="10 11" id="KW-0998">Cell outer membrane</keyword>
<dbReference type="EMBL" id="BSPX01000017">
    <property type="protein sequence ID" value="GLT22034.1"/>
    <property type="molecule type" value="Genomic_DNA"/>
</dbReference>
<evidence type="ECO:0000313" key="17">
    <source>
        <dbReference type="Proteomes" id="UP001157167"/>
    </source>
</evidence>
<dbReference type="InterPro" id="IPR039426">
    <property type="entry name" value="TonB-dep_rcpt-like"/>
</dbReference>
<feature type="domain" description="TonB-dependent receptor plug" evidence="15">
    <location>
        <begin position="63"/>
        <end position="173"/>
    </location>
</feature>
<evidence type="ECO:0000256" key="7">
    <source>
        <dbReference type="ARBA" id="ARBA00023077"/>
    </source>
</evidence>
<evidence type="ECO:0000313" key="16">
    <source>
        <dbReference type="EMBL" id="GLT22034.1"/>
    </source>
</evidence>
<dbReference type="PANTHER" id="PTHR30069">
    <property type="entry name" value="TONB-DEPENDENT OUTER MEMBRANE RECEPTOR"/>
    <property type="match status" value="1"/>
</dbReference>
<keyword evidence="7 12" id="KW-0798">TonB box</keyword>
<organism evidence="16 17">
    <name type="scientific">Zoogloea oryzae</name>
    <dbReference type="NCBI Taxonomy" id="310767"/>
    <lineage>
        <taxon>Bacteria</taxon>
        <taxon>Pseudomonadati</taxon>
        <taxon>Pseudomonadota</taxon>
        <taxon>Betaproteobacteria</taxon>
        <taxon>Rhodocyclales</taxon>
        <taxon>Zoogloeaceae</taxon>
        <taxon>Zoogloea</taxon>
    </lineage>
</organism>
<keyword evidence="5 11" id="KW-0812">Transmembrane</keyword>
<dbReference type="Pfam" id="PF07715">
    <property type="entry name" value="Plug"/>
    <property type="match status" value="1"/>
</dbReference>
<comment type="similarity">
    <text evidence="2 11 12">Belongs to the TonB-dependent receptor family.</text>
</comment>
<evidence type="ECO:0000256" key="1">
    <source>
        <dbReference type="ARBA" id="ARBA00004571"/>
    </source>
</evidence>
<keyword evidence="6 13" id="KW-0732">Signal</keyword>
<dbReference type="InterPro" id="IPR036942">
    <property type="entry name" value="Beta-barrel_TonB_sf"/>
</dbReference>
<keyword evidence="4 11" id="KW-1134">Transmembrane beta strand</keyword>
<feature type="signal peptide" evidence="13">
    <location>
        <begin position="1"/>
        <end position="33"/>
    </location>
</feature>
<sequence>MMPIPRLRRAPPPRLRVLAALLAATLAPLPALANARLDGIAMSLEELAEVRILATPKFAEDAEHSPSAITIVTRADIRTFGWRTLADVLRSLQGFTVTDDHTYSYAGVRGVSAPGDYRQRFQVLIDGMSVNENVFASVPVDSAFPLDLDLVERIEVIRGPSASVYGGDSMFGVVNLVTRSGDSLNGNEAALSLGSGLDRRARLTRGGETDGGIGYLVSASGFNAQGQGMDFPEMGAAGIDTRATRLRGETGGRLFAQLRSNDWRATLTHSERDRIVPTGSYTTDFNDPAHREKDVFTLAELGAVQALDGDTTVHERVYFGRYRYRGVFPYTEAPDYVLNRDDVVGEWWGMEGRVVSRALAGQRWTVGAELRENLRQDQKNADAGYGCYGLSTSPCLDSREQSRLFNLYAQNEINLGPATLLTLGMRFDQRFGGNRHWSPRVGLVHETANAGIFKLLYASAFRDPTVFERFYTTPTYIYGNPVLRAERMQSIEAAWEKRIGNGRLTASVYLFRLKDLIAPDVDTGVVRNSGPLTGQGLELEYEQRWLDRYSLRTGYTFQQPRGDGGRPENAARHMLKANLGAELGGGFIAGLEGQYVSTRLTGDGGRRVPDYAIANLNLRYVPAGPAWELALGLYNLFDIRFSEPAAGDTTVAGARWTMPQLGRTAMLTARLGF</sequence>
<proteinExistence type="inferred from homology"/>
<dbReference type="SUPFAM" id="SSF56935">
    <property type="entry name" value="Porins"/>
    <property type="match status" value="1"/>
</dbReference>
<evidence type="ECO:0000259" key="14">
    <source>
        <dbReference type="Pfam" id="PF00593"/>
    </source>
</evidence>
<gene>
    <name evidence="16" type="ORF">GCM10007933_14900</name>
</gene>
<dbReference type="PROSITE" id="PS52016">
    <property type="entry name" value="TONB_DEPENDENT_REC_3"/>
    <property type="match status" value="1"/>
</dbReference>
<keyword evidence="9" id="KW-0675">Receptor</keyword>
<evidence type="ECO:0000256" key="13">
    <source>
        <dbReference type="SAM" id="SignalP"/>
    </source>
</evidence>
<comment type="caution">
    <text evidence="16">The sequence shown here is derived from an EMBL/GenBank/DDBJ whole genome shotgun (WGS) entry which is preliminary data.</text>
</comment>
<feature type="chain" id="PRO_5045984698" description="TonB-dependent receptor" evidence="13">
    <location>
        <begin position="34"/>
        <end position="673"/>
    </location>
</feature>
<dbReference type="RefSeq" id="WP_284187405.1">
    <property type="nucleotide sequence ID" value="NZ_BSPX01000017.1"/>
</dbReference>
<dbReference type="PANTHER" id="PTHR30069:SF29">
    <property type="entry name" value="HEMOGLOBIN AND HEMOGLOBIN-HAPTOGLOBIN-BINDING PROTEIN 1-RELATED"/>
    <property type="match status" value="1"/>
</dbReference>
<dbReference type="Gene3D" id="2.40.170.20">
    <property type="entry name" value="TonB-dependent receptor, beta-barrel domain"/>
    <property type="match status" value="1"/>
</dbReference>
<evidence type="ECO:0008006" key="18">
    <source>
        <dbReference type="Google" id="ProtNLM"/>
    </source>
</evidence>
<evidence type="ECO:0000256" key="9">
    <source>
        <dbReference type="ARBA" id="ARBA00023170"/>
    </source>
</evidence>
<dbReference type="InterPro" id="IPR012910">
    <property type="entry name" value="Plug_dom"/>
</dbReference>
<dbReference type="Gene3D" id="2.170.130.10">
    <property type="entry name" value="TonB-dependent receptor, plug domain"/>
    <property type="match status" value="1"/>
</dbReference>
<evidence type="ECO:0000256" key="5">
    <source>
        <dbReference type="ARBA" id="ARBA00022692"/>
    </source>
</evidence>
<keyword evidence="8 11" id="KW-0472">Membrane</keyword>
<evidence type="ECO:0000256" key="3">
    <source>
        <dbReference type="ARBA" id="ARBA00022448"/>
    </source>
</evidence>
<keyword evidence="3 11" id="KW-0813">Transport</keyword>
<evidence type="ECO:0000256" key="12">
    <source>
        <dbReference type="RuleBase" id="RU003357"/>
    </source>
</evidence>
<dbReference type="Proteomes" id="UP001157167">
    <property type="component" value="Unassembled WGS sequence"/>
</dbReference>
<evidence type="ECO:0000256" key="2">
    <source>
        <dbReference type="ARBA" id="ARBA00009810"/>
    </source>
</evidence>
<evidence type="ECO:0000256" key="10">
    <source>
        <dbReference type="ARBA" id="ARBA00023237"/>
    </source>
</evidence>
<comment type="subcellular location">
    <subcellularLocation>
        <location evidence="1 11">Cell outer membrane</location>
        <topology evidence="1 11">Multi-pass membrane protein</topology>
    </subcellularLocation>
</comment>
<protein>
    <recommendedName>
        <fullName evidence="18">TonB-dependent receptor</fullName>
    </recommendedName>
</protein>
<evidence type="ECO:0000256" key="8">
    <source>
        <dbReference type="ARBA" id="ARBA00023136"/>
    </source>
</evidence>
<dbReference type="InterPro" id="IPR037066">
    <property type="entry name" value="Plug_dom_sf"/>
</dbReference>
<dbReference type="InterPro" id="IPR000531">
    <property type="entry name" value="Beta-barrel_TonB"/>
</dbReference>
<keyword evidence="17" id="KW-1185">Reference proteome</keyword>
<evidence type="ECO:0000256" key="4">
    <source>
        <dbReference type="ARBA" id="ARBA00022452"/>
    </source>
</evidence>
<accession>A0ABQ6F9Q3</accession>
<evidence type="ECO:0000259" key="15">
    <source>
        <dbReference type="Pfam" id="PF07715"/>
    </source>
</evidence>
<evidence type="ECO:0000256" key="11">
    <source>
        <dbReference type="PROSITE-ProRule" id="PRU01360"/>
    </source>
</evidence>